<name>A0A4S8MJE2_DENBC</name>
<sequence length="184" mass="20464">MPSCTICLDELKSPVSLPCGHIYCSECLLRAINAIKPYTTLHFCPTCRTPYSIVGVNPALVPQHLRPHIVPCVRRVFLEESTSGSKTSPPGAAITECGRLTAENTSLRVNCGLWRKRAEVHAAATLGLLNLARLAKEQAEKMKRERDELQKQCQILKRKLDAEECVILSKFRSAFVFSRGRATD</sequence>
<dbReference type="AlphaFoldDB" id="A0A4S8MJE2"/>
<evidence type="ECO:0000256" key="4">
    <source>
        <dbReference type="PROSITE-ProRule" id="PRU00175"/>
    </source>
</evidence>
<keyword evidence="3" id="KW-0862">Zinc</keyword>
<dbReference type="InterPro" id="IPR017907">
    <property type="entry name" value="Znf_RING_CS"/>
</dbReference>
<feature type="domain" description="RING-type" evidence="6">
    <location>
        <begin position="4"/>
        <end position="48"/>
    </location>
</feature>
<feature type="coiled-coil region" evidence="5">
    <location>
        <begin position="128"/>
        <end position="166"/>
    </location>
</feature>
<dbReference type="GO" id="GO:0008270">
    <property type="term" value="F:zinc ion binding"/>
    <property type="evidence" value="ECO:0007669"/>
    <property type="project" value="UniProtKB-KW"/>
</dbReference>
<keyword evidence="8" id="KW-1185">Reference proteome</keyword>
<proteinExistence type="predicted"/>
<dbReference type="PROSITE" id="PS50089">
    <property type="entry name" value="ZF_RING_2"/>
    <property type="match status" value="1"/>
</dbReference>
<dbReference type="Proteomes" id="UP000297245">
    <property type="component" value="Unassembled WGS sequence"/>
</dbReference>
<keyword evidence="2 4" id="KW-0863">Zinc-finger</keyword>
<dbReference type="InterPro" id="IPR001841">
    <property type="entry name" value="Znf_RING"/>
</dbReference>
<dbReference type="OrthoDB" id="6270329at2759"/>
<evidence type="ECO:0000256" key="5">
    <source>
        <dbReference type="SAM" id="Coils"/>
    </source>
</evidence>
<evidence type="ECO:0000256" key="3">
    <source>
        <dbReference type="ARBA" id="ARBA00022833"/>
    </source>
</evidence>
<dbReference type="Gene3D" id="3.30.40.10">
    <property type="entry name" value="Zinc/RING finger domain, C3HC4 (zinc finger)"/>
    <property type="match status" value="1"/>
</dbReference>
<accession>A0A4S8MJE2</accession>
<dbReference type="SMART" id="SM00184">
    <property type="entry name" value="RING"/>
    <property type="match status" value="1"/>
</dbReference>
<dbReference type="SUPFAM" id="SSF57850">
    <property type="entry name" value="RING/U-box"/>
    <property type="match status" value="1"/>
</dbReference>
<dbReference type="PROSITE" id="PS00518">
    <property type="entry name" value="ZF_RING_1"/>
    <property type="match status" value="1"/>
</dbReference>
<evidence type="ECO:0000256" key="2">
    <source>
        <dbReference type="ARBA" id="ARBA00022771"/>
    </source>
</evidence>
<evidence type="ECO:0000313" key="7">
    <source>
        <dbReference type="EMBL" id="THV02529.1"/>
    </source>
</evidence>
<evidence type="ECO:0000313" key="8">
    <source>
        <dbReference type="Proteomes" id="UP000297245"/>
    </source>
</evidence>
<evidence type="ECO:0000256" key="1">
    <source>
        <dbReference type="ARBA" id="ARBA00022723"/>
    </source>
</evidence>
<reference evidence="7 8" key="1">
    <citation type="journal article" date="2019" name="Nat. Ecol. Evol.">
        <title>Megaphylogeny resolves global patterns of mushroom evolution.</title>
        <authorList>
            <person name="Varga T."/>
            <person name="Krizsan K."/>
            <person name="Foldi C."/>
            <person name="Dima B."/>
            <person name="Sanchez-Garcia M."/>
            <person name="Sanchez-Ramirez S."/>
            <person name="Szollosi G.J."/>
            <person name="Szarkandi J.G."/>
            <person name="Papp V."/>
            <person name="Albert L."/>
            <person name="Andreopoulos W."/>
            <person name="Angelini C."/>
            <person name="Antonin V."/>
            <person name="Barry K.W."/>
            <person name="Bougher N.L."/>
            <person name="Buchanan P."/>
            <person name="Buyck B."/>
            <person name="Bense V."/>
            <person name="Catcheside P."/>
            <person name="Chovatia M."/>
            <person name="Cooper J."/>
            <person name="Damon W."/>
            <person name="Desjardin D."/>
            <person name="Finy P."/>
            <person name="Geml J."/>
            <person name="Haridas S."/>
            <person name="Hughes K."/>
            <person name="Justo A."/>
            <person name="Karasinski D."/>
            <person name="Kautmanova I."/>
            <person name="Kiss B."/>
            <person name="Kocsube S."/>
            <person name="Kotiranta H."/>
            <person name="LaButti K.M."/>
            <person name="Lechner B.E."/>
            <person name="Liimatainen K."/>
            <person name="Lipzen A."/>
            <person name="Lukacs Z."/>
            <person name="Mihaltcheva S."/>
            <person name="Morgado L.N."/>
            <person name="Niskanen T."/>
            <person name="Noordeloos M.E."/>
            <person name="Ohm R.A."/>
            <person name="Ortiz-Santana B."/>
            <person name="Ovrebo C."/>
            <person name="Racz N."/>
            <person name="Riley R."/>
            <person name="Savchenko A."/>
            <person name="Shiryaev A."/>
            <person name="Soop K."/>
            <person name="Spirin V."/>
            <person name="Szebenyi C."/>
            <person name="Tomsovsky M."/>
            <person name="Tulloss R.E."/>
            <person name="Uehling J."/>
            <person name="Grigoriev I.V."/>
            <person name="Vagvolgyi C."/>
            <person name="Papp T."/>
            <person name="Martin F.M."/>
            <person name="Miettinen O."/>
            <person name="Hibbett D.S."/>
            <person name="Nagy L.G."/>
        </authorList>
    </citation>
    <scope>NUCLEOTIDE SEQUENCE [LARGE SCALE GENOMIC DNA]</scope>
    <source>
        <strain evidence="7 8">CBS 962.96</strain>
    </source>
</reference>
<keyword evidence="1" id="KW-0479">Metal-binding</keyword>
<dbReference type="Pfam" id="PF13445">
    <property type="entry name" value="zf-RING_UBOX"/>
    <property type="match status" value="1"/>
</dbReference>
<evidence type="ECO:0000259" key="6">
    <source>
        <dbReference type="PROSITE" id="PS50089"/>
    </source>
</evidence>
<organism evidence="7 8">
    <name type="scientific">Dendrothele bispora (strain CBS 962.96)</name>
    <dbReference type="NCBI Taxonomy" id="1314807"/>
    <lineage>
        <taxon>Eukaryota</taxon>
        <taxon>Fungi</taxon>
        <taxon>Dikarya</taxon>
        <taxon>Basidiomycota</taxon>
        <taxon>Agaricomycotina</taxon>
        <taxon>Agaricomycetes</taxon>
        <taxon>Agaricomycetidae</taxon>
        <taxon>Agaricales</taxon>
        <taxon>Agaricales incertae sedis</taxon>
        <taxon>Dendrothele</taxon>
    </lineage>
</organism>
<keyword evidence="5" id="KW-0175">Coiled coil</keyword>
<dbReference type="EMBL" id="ML179076">
    <property type="protein sequence ID" value="THV02529.1"/>
    <property type="molecule type" value="Genomic_DNA"/>
</dbReference>
<protein>
    <recommendedName>
        <fullName evidence="6">RING-type domain-containing protein</fullName>
    </recommendedName>
</protein>
<dbReference type="InterPro" id="IPR013083">
    <property type="entry name" value="Znf_RING/FYVE/PHD"/>
</dbReference>
<dbReference type="InterPro" id="IPR027370">
    <property type="entry name" value="Znf-RING_euk"/>
</dbReference>
<gene>
    <name evidence="7" type="ORF">K435DRAFT_653101</name>
</gene>